<name>A0A383A9V1_9ZZZZ</name>
<dbReference type="InterPro" id="IPR011032">
    <property type="entry name" value="GroES-like_sf"/>
</dbReference>
<dbReference type="SUPFAM" id="SSF50129">
    <property type="entry name" value="GroES-like"/>
    <property type="match status" value="1"/>
</dbReference>
<organism evidence="1">
    <name type="scientific">marine metagenome</name>
    <dbReference type="NCBI Taxonomy" id="408172"/>
    <lineage>
        <taxon>unclassified sequences</taxon>
        <taxon>metagenomes</taxon>
        <taxon>ecological metagenomes</taxon>
    </lineage>
</organism>
<dbReference type="EMBL" id="UINC01190307">
    <property type="protein sequence ID" value="SVE04403.1"/>
    <property type="molecule type" value="Genomic_DNA"/>
</dbReference>
<feature type="non-terminal residue" evidence="1">
    <location>
        <position position="43"/>
    </location>
</feature>
<protein>
    <submittedName>
        <fullName evidence="1">Uncharacterized protein</fullName>
    </submittedName>
</protein>
<accession>A0A383A9V1</accession>
<proteinExistence type="predicted"/>
<dbReference type="AlphaFoldDB" id="A0A383A9V1"/>
<evidence type="ECO:0000313" key="1">
    <source>
        <dbReference type="EMBL" id="SVE04403.1"/>
    </source>
</evidence>
<reference evidence="1" key="1">
    <citation type="submission" date="2018-05" db="EMBL/GenBank/DDBJ databases">
        <authorList>
            <person name="Lanie J.A."/>
            <person name="Ng W.-L."/>
            <person name="Kazmierczak K.M."/>
            <person name="Andrzejewski T.M."/>
            <person name="Davidsen T.M."/>
            <person name="Wayne K.J."/>
            <person name="Tettelin H."/>
            <person name="Glass J.I."/>
            <person name="Rusch D."/>
            <person name="Podicherti R."/>
            <person name="Tsui H.-C.T."/>
            <person name="Winkler M.E."/>
        </authorList>
    </citation>
    <scope>NUCLEOTIDE SEQUENCE</scope>
</reference>
<gene>
    <name evidence="1" type="ORF">METZ01_LOCUS457257</name>
</gene>
<dbReference type="Gene3D" id="3.90.180.10">
    <property type="entry name" value="Medium-chain alcohol dehydrogenases, catalytic domain"/>
    <property type="match status" value="1"/>
</dbReference>
<sequence>MVNSSHQSMQALVLHAVGDIRLEEVPKPDVGADKVRVRIGFCG</sequence>